<organism evidence="7 8">
    <name type="scientific">Agrococcus citreus</name>
    <dbReference type="NCBI Taxonomy" id="84643"/>
    <lineage>
        <taxon>Bacteria</taxon>
        <taxon>Bacillati</taxon>
        <taxon>Actinomycetota</taxon>
        <taxon>Actinomycetes</taxon>
        <taxon>Micrococcales</taxon>
        <taxon>Microbacteriaceae</taxon>
        <taxon>Agrococcus</taxon>
    </lineage>
</organism>
<comment type="subcellular location">
    <subcellularLocation>
        <location evidence="1">Cell membrane</location>
        <topology evidence="1">Multi-pass membrane protein</topology>
    </subcellularLocation>
</comment>
<evidence type="ECO:0000256" key="1">
    <source>
        <dbReference type="ARBA" id="ARBA00004651"/>
    </source>
</evidence>
<feature type="transmembrane region" description="Helical" evidence="6">
    <location>
        <begin position="12"/>
        <end position="29"/>
    </location>
</feature>
<dbReference type="PANTHER" id="PTHR30482">
    <property type="entry name" value="HIGH-AFFINITY BRANCHED-CHAIN AMINO ACID TRANSPORT SYSTEM PERMEASE"/>
    <property type="match status" value="1"/>
</dbReference>
<feature type="transmembrane region" description="Helical" evidence="6">
    <location>
        <begin position="116"/>
        <end position="136"/>
    </location>
</feature>
<dbReference type="PANTHER" id="PTHR30482:SF10">
    <property type="entry name" value="HIGH-AFFINITY BRANCHED-CHAIN AMINO ACID TRANSPORT PROTEIN BRAE"/>
    <property type="match status" value="1"/>
</dbReference>
<feature type="transmembrane region" description="Helical" evidence="6">
    <location>
        <begin position="92"/>
        <end position="109"/>
    </location>
</feature>
<gene>
    <name evidence="7" type="ORF">GCM10009640_15510</name>
</gene>
<feature type="transmembrane region" description="Helical" evidence="6">
    <location>
        <begin position="35"/>
        <end position="56"/>
    </location>
</feature>
<evidence type="ECO:0000313" key="7">
    <source>
        <dbReference type="EMBL" id="GAA1422569.1"/>
    </source>
</evidence>
<proteinExistence type="predicted"/>
<keyword evidence="2" id="KW-1003">Cell membrane</keyword>
<dbReference type="CDD" id="cd06581">
    <property type="entry name" value="TM_PBP1_LivM_like"/>
    <property type="match status" value="1"/>
</dbReference>
<dbReference type="InterPro" id="IPR043428">
    <property type="entry name" value="LivM-like"/>
</dbReference>
<protein>
    <submittedName>
        <fullName evidence="7">Branched-chain amino acid ABC transporter permease</fullName>
    </submittedName>
</protein>
<evidence type="ECO:0000256" key="2">
    <source>
        <dbReference type="ARBA" id="ARBA00022475"/>
    </source>
</evidence>
<name>A0ABP4JL43_9MICO</name>
<evidence type="ECO:0000256" key="4">
    <source>
        <dbReference type="ARBA" id="ARBA00022989"/>
    </source>
</evidence>
<evidence type="ECO:0000313" key="8">
    <source>
        <dbReference type="Proteomes" id="UP001501266"/>
    </source>
</evidence>
<dbReference type="EMBL" id="BAAAKK010000004">
    <property type="protein sequence ID" value="GAA1422569.1"/>
    <property type="molecule type" value="Genomic_DNA"/>
</dbReference>
<dbReference type="RefSeq" id="WP_343919110.1">
    <property type="nucleotide sequence ID" value="NZ_BAAAKK010000004.1"/>
</dbReference>
<evidence type="ECO:0000256" key="5">
    <source>
        <dbReference type="ARBA" id="ARBA00023136"/>
    </source>
</evidence>
<dbReference type="Proteomes" id="UP001501266">
    <property type="component" value="Unassembled WGS sequence"/>
</dbReference>
<dbReference type="InterPro" id="IPR001851">
    <property type="entry name" value="ABC_transp_permease"/>
</dbReference>
<evidence type="ECO:0000256" key="6">
    <source>
        <dbReference type="SAM" id="Phobius"/>
    </source>
</evidence>
<keyword evidence="5 6" id="KW-0472">Membrane</keyword>
<dbReference type="Pfam" id="PF02653">
    <property type="entry name" value="BPD_transp_2"/>
    <property type="match status" value="1"/>
</dbReference>
<evidence type="ECO:0000256" key="3">
    <source>
        <dbReference type="ARBA" id="ARBA00022692"/>
    </source>
</evidence>
<feature type="transmembrane region" description="Helical" evidence="6">
    <location>
        <begin position="68"/>
        <end position="86"/>
    </location>
</feature>
<accession>A0ABP4JL43</accession>
<keyword evidence="3 6" id="KW-0812">Transmembrane</keyword>
<feature type="transmembrane region" description="Helical" evidence="6">
    <location>
        <begin position="213"/>
        <end position="233"/>
    </location>
</feature>
<comment type="caution">
    <text evidence="7">The sequence shown here is derived from an EMBL/GenBank/DDBJ whole genome shotgun (WGS) entry which is preliminary data.</text>
</comment>
<sequence length="332" mass="35491">MKSLLSNPVVRIVGAVAAIVLALFLPQLLGGGNKIYTTFALIAIFAIMSYGMDIILSDLGEVSLGQTVFWAAGAYTTALLVIKLQWDPLLSLVAAIAVSMAIAIVLGLITIRTREFVFSLVTYASAIIAMAIVTNVELFGGSDGLVGMPVLEIGPYNAGSAQNFYPVALISVVLVIYAVARFRRSRLGLTARMTHMNPELTTTMGFDVRKTRAIVFMISAPASALAGWLYAFQRSYVGPDLLDQFFLLLMLTAVILPGKRILFGPLIATAILVIQQQHFSFGGDVDKIVLGGVLAVVLLTSKDGLAGWFRGIASARRKRRDEPAPAAPASVN</sequence>
<feature type="transmembrane region" description="Helical" evidence="6">
    <location>
        <begin position="164"/>
        <end position="182"/>
    </location>
</feature>
<keyword evidence="8" id="KW-1185">Reference proteome</keyword>
<reference evidence="8" key="1">
    <citation type="journal article" date="2019" name="Int. J. Syst. Evol. Microbiol.">
        <title>The Global Catalogue of Microorganisms (GCM) 10K type strain sequencing project: providing services to taxonomists for standard genome sequencing and annotation.</title>
        <authorList>
            <consortium name="The Broad Institute Genomics Platform"/>
            <consortium name="The Broad Institute Genome Sequencing Center for Infectious Disease"/>
            <person name="Wu L."/>
            <person name="Ma J."/>
        </authorList>
    </citation>
    <scope>NUCLEOTIDE SEQUENCE [LARGE SCALE GENOMIC DNA]</scope>
    <source>
        <strain evidence="8">JCM 12398</strain>
    </source>
</reference>
<keyword evidence="4 6" id="KW-1133">Transmembrane helix</keyword>